<sequence>MNSTLESPDPKTVEHITRLLGSQKHRKDDTAEDDGDGGGSEVSMQELAGYFQVDADGDYIGSMYINEDGTTRYLYDNGYSHYTGTYTLSGSSFSSTIFAGTSEEIRISGTVHDGGGTIKGNYSGPDGSGSFVATRISKGGY</sequence>
<evidence type="ECO:0000256" key="1">
    <source>
        <dbReference type="SAM" id="MobiDB-lite"/>
    </source>
</evidence>
<dbReference type="RefSeq" id="WP_136081400.1">
    <property type="nucleotide sequence ID" value="NZ_CAAHFG010000003.1"/>
</dbReference>
<dbReference type="AlphaFoldDB" id="A0A6C2U8K0"/>
<organism evidence="2 3">
    <name type="scientific">Pontiella desulfatans</name>
    <dbReference type="NCBI Taxonomy" id="2750659"/>
    <lineage>
        <taxon>Bacteria</taxon>
        <taxon>Pseudomonadati</taxon>
        <taxon>Kiritimatiellota</taxon>
        <taxon>Kiritimatiellia</taxon>
        <taxon>Kiritimatiellales</taxon>
        <taxon>Pontiellaceae</taxon>
        <taxon>Pontiella</taxon>
    </lineage>
</organism>
<evidence type="ECO:0000313" key="2">
    <source>
        <dbReference type="EMBL" id="VGO15831.1"/>
    </source>
</evidence>
<evidence type="ECO:0000313" key="3">
    <source>
        <dbReference type="Proteomes" id="UP000366872"/>
    </source>
</evidence>
<feature type="compositionally biased region" description="Basic and acidic residues" evidence="1">
    <location>
        <begin position="8"/>
        <end position="17"/>
    </location>
</feature>
<dbReference type="EMBL" id="CAAHFG010000003">
    <property type="protein sequence ID" value="VGO15831.1"/>
    <property type="molecule type" value="Genomic_DNA"/>
</dbReference>
<protein>
    <submittedName>
        <fullName evidence="2">Uncharacterized protein</fullName>
    </submittedName>
</protein>
<feature type="region of interest" description="Disordered" evidence="1">
    <location>
        <begin position="1"/>
        <end position="42"/>
    </location>
</feature>
<gene>
    <name evidence="2" type="ORF">PDESU_04418</name>
</gene>
<name>A0A6C2U8K0_PONDE</name>
<keyword evidence="3" id="KW-1185">Reference proteome</keyword>
<dbReference type="Proteomes" id="UP000366872">
    <property type="component" value="Unassembled WGS sequence"/>
</dbReference>
<proteinExistence type="predicted"/>
<reference evidence="2 3" key="1">
    <citation type="submission" date="2019-04" db="EMBL/GenBank/DDBJ databases">
        <authorList>
            <person name="Van Vliet M D."/>
        </authorList>
    </citation>
    <scope>NUCLEOTIDE SEQUENCE [LARGE SCALE GENOMIC DNA]</scope>
    <source>
        <strain evidence="2 3">F1</strain>
    </source>
</reference>
<accession>A0A6C2U8K0</accession>